<evidence type="ECO:0000313" key="1">
    <source>
        <dbReference type="EMBL" id="KAH7656723.1"/>
    </source>
</evidence>
<dbReference type="Proteomes" id="UP000827976">
    <property type="component" value="Chromosome 18"/>
</dbReference>
<comment type="caution">
    <text evidence="1">The sequence shown here is derived from an EMBL/GenBank/DDBJ whole genome shotgun (WGS) entry which is preliminary data.</text>
</comment>
<gene>
    <name evidence="1" type="ORF">IHE45_18G091900</name>
</gene>
<keyword evidence="2" id="KW-1185">Reference proteome</keyword>
<accession>A0ACB7U8W1</accession>
<name>A0ACB7U8W1_DIOAL</name>
<organism evidence="1 2">
    <name type="scientific">Dioscorea alata</name>
    <name type="common">Purple yam</name>
    <dbReference type="NCBI Taxonomy" id="55571"/>
    <lineage>
        <taxon>Eukaryota</taxon>
        <taxon>Viridiplantae</taxon>
        <taxon>Streptophyta</taxon>
        <taxon>Embryophyta</taxon>
        <taxon>Tracheophyta</taxon>
        <taxon>Spermatophyta</taxon>
        <taxon>Magnoliopsida</taxon>
        <taxon>Liliopsida</taxon>
        <taxon>Dioscoreales</taxon>
        <taxon>Dioscoreaceae</taxon>
        <taxon>Dioscorea</taxon>
    </lineage>
</organism>
<dbReference type="EMBL" id="CM037028">
    <property type="protein sequence ID" value="KAH7656723.1"/>
    <property type="molecule type" value="Genomic_DNA"/>
</dbReference>
<proteinExistence type="predicted"/>
<protein>
    <submittedName>
        <fullName evidence="1">PC-Esterase protein</fullName>
    </submittedName>
</protein>
<sequence length="433" mass="50058">MAKKPHHLAFHWAWGLRAHFNSLIAIVAVFALILTLSLTTISAPKPVLSTPRNSSSTEKTISAPKPVLPTLRNSSSTEKCNLFSGRWVYDDSSTHPLYSGLLCPYIHDEIGCDKYGRNDTSYQKWRWQPNQCNLPSFNSTKLLERLRDKRMVFVGDSLNRNQWVSMVCLLESSIPVYEKSMNYNGSTLSFYAKKYNATVDFYWAPLLLESNCDNPVKHRVSNRMFRAGAVETHAKHYANADILIFNSYLWWKKPGMKMKILHGSFDDKVQVYDEVEMIKGFEIALKTWSQWLQDNVRLHKKEFYFMSLSPTHAWGESLGEDSFQNCYNETKPIRNVNYKGRGQDFDIMHIAGSVINQLQMKGVNIQFLNITHLSEFRKDGHPSIYRKFWDTLSEEQLANPSSFSDCTHWCLPGVPDVWNELLYAHIFSKHAEE</sequence>
<reference evidence="2" key="1">
    <citation type="journal article" date="2022" name="Nat. Commun.">
        <title>Chromosome evolution and the genetic basis of agronomically important traits in greater yam.</title>
        <authorList>
            <person name="Bredeson J.V."/>
            <person name="Lyons J.B."/>
            <person name="Oniyinde I.O."/>
            <person name="Okereke N.R."/>
            <person name="Kolade O."/>
            <person name="Nnabue I."/>
            <person name="Nwadili C.O."/>
            <person name="Hribova E."/>
            <person name="Parker M."/>
            <person name="Nwogha J."/>
            <person name="Shu S."/>
            <person name="Carlson J."/>
            <person name="Kariba R."/>
            <person name="Muthemba S."/>
            <person name="Knop K."/>
            <person name="Barton G.J."/>
            <person name="Sherwood A.V."/>
            <person name="Lopez-Montes A."/>
            <person name="Asiedu R."/>
            <person name="Jamnadass R."/>
            <person name="Muchugi A."/>
            <person name="Goodstein D."/>
            <person name="Egesi C.N."/>
            <person name="Featherston J."/>
            <person name="Asfaw A."/>
            <person name="Simpson G.G."/>
            <person name="Dolezel J."/>
            <person name="Hendre P.S."/>
            <person name="Van Deynze A."/>
            <person name="Kumar P.L."/>
            <person name="Obidiegwu J.E."/>
            <person name="Bhattacharjee R."/>
            <person name="Rokhsar D.S."/>
        </authorList>
    </citation>
    <scope>NUCLEOTIDE SEQUENCE [LARGE SCALE GENOMIC DNA]</scope>
    <source>
        <strain evidence="2">cv. TDa95/00328</strain>
    </source>
</reference>
<evidence type="ECO:0000313" key="2">
    <source>
        <dbReference type="Proteomes" id="UP000827976"/>
    </source>
</evidence>